<dbReference type="EMBL" id="LT629700">
    <property type="protein sequence ID" value="SDL83409.1"/>
    <property type="molecule type" value="Genomic_DNA"/>
</dbReference>
<name>A0A1G9NAC2_9CORY</name>
<feature type="domain" description="Phospholipid/glycerol acyltransferase" evidence="3">
    <location>
        <begin position="37"/>
        <end position="156"/>
    </location>
</feature>
<dbReference type="PANTHER" id="PTHR10434">
    <property type="entry name" value="1-ACYL-SN-GLYCEROL-3-PHOSPHATE ACYLTRANSFERASE"/>
    <property type="match status" value="1"/>
</dbReference>
<dbReference type="OrthoDB" id="9808424at2"/>
<dbReference type="CDD" id="cd07989">
    <property type="entry name" value="LPLAT_AGPAT-like"/>
    <property type="match status" value="1"/>
</dbReference>
<dbReference type="RefSeq" id="WP_092149398.1">
    <property type="nucleotide sequence ID" value="NZ_LT629700.1"/>
</dbReference>
<evidence type="ECO:0000256" key="2">
    <source>
        <dbReference type="ARBA" id="ARBA00023315"/>
    </source>
</evidence>
<dbReference type="AlphaFoldDB" id="A0A1G9NAC2"/>
<dbReference type="Pfam" id="PF01553">
    <property type="entry name" value="Acyltransferase"/>
    <property type="match status" value="1"/>
</dbReference>
<dbReference type="Proteomes" id="UP000199350">
    <property type="component" value="Chromosome I"/>
</dbReference>
<evidence type="ECO:0000256" key="1">
    <source>
        <dbReference type="ARBA" id="ARBA00022679"/>
    </source>
</evidence>
<accession>A0A1G9NAC2</accession>
<sequence length="245" mass="27109">MVNKWYAVFKAILGPPLLVWNRPTIEGAHNIPRTGTAILASNHQAVMDSFYLPLMVWRQLTFPAKKEYFTTPGVGGAIQRFFFSSVGQIPVDRSSSGAADDLERAAEEVFADGKLMGFYPEGTRSPDGRLYKGRTGMARIAMKNNVDVIPVAMIGTRNANPIGTFVPRPRRVRIKVGEPISPHAWARENGYDPDSREVARPFTDFIMEKLSELSGYEYVDVYASEVKKSLEAGHGYPAGAEPKTP</sequence>
<dbReference type="STRING" id="38302.SAMN04488535_0934"/>
<dbReference type="PANTHER" id="PTHR10434:SF11">
    <property type="entry name" value="1-ACYL-SN-GLYCEROL-3-PHOSPHATE ACYLTRANSFERASE"/>
    <property type="match status" value="1"/>
</dbReference>
<dbReference type="SMART" id="SM00563">
    <property type="entry name" value="PlsC"/>
    <property type="match status" value="1"/>
</dbReference>
<reference evidence="5" key="1">
    <citation type="submission" date="2016-10" db="EMBL/GenBank/DDBJ databases">
        <authorList>
            <person name="Varghese N."/>
            <person name="Submissions S."/>
        </authorList>
    </citation>
    <scope>NUCLEOTIDE SEQUENCE [LARGE SCALE GENOMIC DNA]</scope>
    <source>
        <strain evidence="5">DSM 20632</strain>
    </source>
</reference>
<dbReference type="InterPro" id="IPR002123">
    <property type="entry name" value="Plipid/glycerol_acylTrfase"/>
</dbReference>
<dbReference type="GO" id="GO:0005886">
    <property type="term" value="C:plasma membrane"/>
    <property type="evidence" value="ECO:0007669"/>
    <property type="project" value="TreeGrafter"/>
</dbReference>
<proteinExistence type="predicted"/>
<dbReference type="SUPFAM" id="SSF69593">
    <property type="entry name" value="Glycerol-3-phosphate (1)-acyltransferase"/>
    <property type="match status" value="1"/>
</dbReference>
<evidence type="ECO:0000259" key="3">
    <source>
        <dbReference type="SMART" id="SM00563"/>
    </source>
</evidence>
<gene>
    <name evidence="4" type="ORF">SAMN04488535_0934</name>
</gene>
<keyword evidence="5" id="KW-1185">Reference proteome</keyword>
<dbReference type="GO" id="GO:0003841">
    <property type="term" value="F:1-acylglycerol-3-phosphate O-acyltransferase activity"/>
    <property type="evidence" value="ECO:0007669"/>
    <property type="project" value="TreeGrafter"/>
</dbReference>
<evidence type="ECO:0000313" key="5">
    <source>
        <dbReference type="Proteomes" id="UP000199350"/>
    </source>
</evidence>
<organism evidence="4 5">
    <name type="scientific">Corynebacterium mycetoides</name>
    <dbReference type="NCBI Taxonomy" id="38302"/>
    <lineage>
        <taxon>Bacteria</taxon>
        <taxon>Bacillati</taxon>
        <taxon>Actinomycetota</taxon>
        <taxon>Actinomycetes</taxon>
        <taxon>Mycobacteriales</taxon>
        <taxon>Corynebacteriaceae</taxon>
        <taxon>Corynebacterium</taxon>
    </lineage>
</organism>
<protein>
    <submittedName>
        <fullName evidence="4">1-acyl-sn-glycerol-3-phosphate acyltransferase</fullName>
    </submittedName>
</protein>
<keyword evidence="1 4" id="KW-0808">Transferase</keyword>
<keyword evidence="2 4" id="KW-0012">Acyltransferase</keyword>
<evidence type="ECO:0000313" key="4">
    <source>
        <dbReference type="EMBL" id="SDL83409.1"/>
    </source>
</evidence>
<dbReference type="GO" id="GO:0006654">
    <property type="term" value="P:phosphatidic acid biosynthetic process"/>
    <property type="evidence" value="ECO:0007669"/>
    <property type="project" value="TreeGrafter"/>
</dbReference>